<evidence type="ECO:0000259" key="2">
    <source>
        <dbReference type="PROSITE" id="PS50213"/>
    </source>
</evidence>
<feature type="chain" id="PRO_5046344611" evidence="1">
    <location>
        <begin position="26"/>
        <end position="314"/>
    </location>
</feature>
<dbReference type="InterPro" id="IPR036378">
    <property type="entry name" value="FAS1_dom_sf"/>
</dbReference>
<dbReference type="PROSITE" id="PS50213">
    <property type="entry name" value="FAS1"/>
    <property type="match status" value="2"/>
</dbReference>
<keyword evidence="4" id="KW-1185">Reference proteome</keyword>
<dbReference type="SUPFAM" id="SSF82153">
    <property type="entry name" value="FAS1 domain"/>
    <property type="match status" value="2"/>
</dbReference>
<dbReference type="Pfam" id="PF02469">
    <property type="entry name" value="Fasciclin"/>
    <property type="match status" value="2"/>
</dbReference>
<sequence length="314" mass="33269">MKTTSKKVPFLPVLLFAWLFFTACKDEDEPMPIEEDSIVDIVVDSPNFTILESAVVEADLVSTLEGDGPFTVFAPNDDAFMSFLDDNALAATDLLASDQLSDILLYHVLASEVMASGVSTGEVQTASGDSFYVSQASDGNLWINGSAQIVDTDIEASNGVIHVLDYVIVPPSQSIAEIAVSMTTANSPEFTQLVGALQRANLVDAVSGDEGDLTVFAPTDAAFQALYDSNPSWSDYNDIPLETLTAVLTAHVVPSRAFSQDLRTGESLTTLNTSTMLEVDLSAGTVGGASLNSGMLNIHATNGVIHVINEVILP</sequence>
<reference evidence="3 4" key="1">
    <citation type="submission" date="2020-09" db="EMBL/GenBank/DDBJ databases">
        <title>Echinicola sp. CAU 1574 isolated from sand of Sido Beach.</title>
        <authorList>
            <person name="Kim W."/>
        </authorList>
    </citation>
    <scope>NUCLEOTIDE SEQUENCE [LARGE SCALE GENOMIC DNA]</scope>
    <source>
        <strain evidence="3 4">CAU 1574</strain>
    </source>
</reference>
<dbReference type="EMBL" id="JACYTQ010000006">
    <property type="protein sequence ID" value="MBD8490298.1"/>
    <property type="molecule type" value="Genomic_DNA"/>
</dbReference>
<accession>A0ABR9ANC2</accession>
<evidence type="ECO:0000256" key="1">
    <source>
        <dbReference type="SAM" id="SignalP"/>
    </source>
</evidence>
<comment type="caution">
    <text evidence="3">The sequence shown here is derived from an EMBL/GenBank/DDBJ whole genome shotgun (WGS) entry which is preliminary data.</text>
</comment>
<dbReference type="RefSeq" id="WP_192011173.1">
    <property type="nucleotide sequence ID" value="NZ_JACYTQ010000006.1"/>
</dbReference>
<dbReference type="Proteomes" id="UP000647133">
    <property type="component" value="Unassembled WGS sequence"/>
</dbReference>
<keyword evidence="1" id="KW-0732">Signal</keyword>
<dbReference type="PANTHER" id="PTHR10900">
    <property type="entry name" value="PERIOSTIN-RELATED"/>
    <property type="match status" value="1"/>
</dbReference>
<feature type="signal peptide" evidence="1">
    <location>
        <begin position="1"/>
        <end position="25"/>
    </location>
</feature>
<feature type="domain" description="FAS1" evidence="2">
    <location>
        <begin position="35"/>
        <end position="168"/>
    </location>
</feature>
<dbReference type="SMART" id="SM00554">
    <property type="entry name" value="FAS1"/>
    <property type="match status" value="2"/>
</dbReference>
<dbReference type="PROSITE" id="PS51257">
    <property type="entry name" value="PROKAR_LIPOPROTEIN"/>
    <property type="match status" value="1"/>
</dbReference>
<protein>
    <submittedName>
        <fullName evidence="3">Fasciclin domain-containing protein</fullName>
    </submittedName>
</protein>
<organism evidence="3 4">
    <name type="scientific">Echinicola arenosa</name>
    <dbReference type="NCBI Taxonomy" id="2774144"/>
    <lineage>
        <taxon>Bacteria</taxon>
        <taxon>Pseudomonadati</taxon>
        <taxon>Bacteroidota</taxon>
        <taxon>Cytophagia</taxon>
        <taxon>Cytophagales</taxon>
        <taxon>Cyclobacteriaceae</taxon>
        <taxon>Echinicola</taxon>
    </lineage>
</organism>
<dbReference type="Gene3D" id="2.30.180.10">
    <property type="entry name" value="FAS1 domain"/>
    <property type="match status" value="2"/>
</dbReference>
<dbReference type="InterPro" id="IPR000782">
    <property type="entry name" value="FAS1_domain"/>
</dbReference>
<name>A0ABR9ANC2_9BACT</name>
<evidence type="ECO:0000313" key="4">
    <source>
        <dbReference type="Proteomes" id="UP000647133"/>
    </source>
</evidence>
<proteinExistence type="predicted"/>
<feature type="domain" description="FAS1" evidence="2">
    <location>
        <begin position="177"/>
        <end position="312"/>
    </location>
</feature>
<gene>
    <name evidence="3" type="ORF">IFO69_16215</name>
</gene>
<evidence type="ECO:0000313" key="3">
    <source>
        <dbReference type="EMBL" id="MBD8490298.1"/>
    </source>
</evidence>
<dbReference type="PANTHER" id="PTHR10900:SF77">
    <property type="entry name" value="FI19380P1"/>
    <property type="match status" value="1"/>
</dbReference>
<dbReference type="InterPro" id="IPR050904">
    <property type="entry name" value="Adhesion/Biosynth-related"/>
</dbReference>